<comment type="caution">
    <text evidence="2">The sequence shown here is derived from an EMBL/GenBank/DDBJ whole genome shotgun (WGS) entry which is preliminary data.</text>
</comment>
<organism evidence="2 3">
    <name type="scientific">Kutzneria buriramensis</name>
    <dbReference type="NCBI Taxonomy" id="1045776"/>
    <lineage>
        <taxon>Bacteria</taxon>
        <taxon>Bacillati</taxon>
        <taxon>Actinomycetota</taxon>
        <taxon>Actinomycetes</taxon>
        <taxon>Pseudonocardiales</taxon>
        <taxon>Pseudonocardiaceae</taxon>
        <taxon>Kutzneria</taxon>
    </lineage>
</organism>
<keyword evidence="1" id="KW-0812">Transmembrane</keyword>
<name>A0A3E0HHS7_9PSEU</name>
<sequence length="52" mass="5452">MGVISAVGSLLPLTVVINALAAAIVLVQALAQAAAVVVLRRRQPNLNRPYKM</sequence>
<dbReference type="RefSeq" id="WP_246015366.1">
    <property type="nucleotide sequence ID" value="NZ_CP144375.1"/>
</dbReference>
<keyword evidence="1" id="KW-0472">Membrane</keyword>
<reference evidence="2 3" key="1">
    <citation type="submission" date="2018-08" db="EMBL/GenBank/DDBJ databases">
        <title>Genomic Encyclopedia of Archaeal and Bacterial Type Strains, Phase II (KMG-II): from individual species to whole genera.</title>
        <authorList>
            <person name="Goeker M."/>
        </authorList>
    </citation>
    <scope>NUCLEOTIDE SEQUENCE [LARGE SCALE GENOMIC DNA]</scope>
    <source>
        <strain evidence="2 3">DSM 45791</strain>
    </source>
</reference>
<proteinExistence type="predicted"/>
<gene>
    <name evidence="2" type="ORF">BCF44_107100</name>
</gene>
<evidence type="ECO:0000313" key="3">
    <source>
        <dbReference type="Proteomes" id="UP000256269"/>
    </source>
</evidence>
<evidence type="ECO:0000313" key="2">
    <source>
        <dbReference type="EMBL" id="REH45968.1"/>
    </source>
</evidence>
<dbReference type="EMBL" id="QUNO01000007">
    <property type="protein sequence ID" value="REH45968.1"/>
    <property type="molecule type" value="Genomic_DNA"/>
</dbReference>
<accession>A0A3E0HHS7</accession>
<dbReference type="AlphaFoldDB" id="A0A3E0HHS7"/>
<protein>
    <submittedName>
        <fullName evidence="2">Uncharacterized protein</fullName>
    </submittedName>
</protein>
<dbReference type="Proteomes" id="UP000256269">
    <property type="component" value="Unassembled WGS sequence"/>
</dbReference>
<keyword evidence="3" id="KW-1185">Reference proteome</keyword>
<keyword evidence="1" id="KW-1133">Transmembrane helix</keyword>
<evidence type="ECO:0000256" key="1">
    <source>
        <dbReference type="SAM" id="Phobius"/>
    </source>
</evidence>
<feature type="transmembrane region" description="Helical" evidence="1">
    <location>
        <begin position="15"/>
        <end position="39"/>
    </location>
</feature>